<organism evidence="2 3">
    <name type="scientific">Streptomyces marokkonensis</name>
    <dbReference type="NCBI Taxonomy" id="324855"/>
    <lineage>
        <taxon>Bacteria</taxon>
        <taxon>Bacillati</taxon>
        <taxon>Actinomycetota</taxon>
        <taxon>Actinomycetes</taxon>
        <taxon>Kitasatosporales</taxon>
        <taxon>Streptomycetaceae</taxon>
        <taxon>Streptomyces</taxon>
    </lineage>
</organism>
<dbReference type="RefSeq" id="WP_345597118.1">
    <property type="nucleotide sequence ID" value="NZ_BAABCQ010000205.1"/>
</dbReference>
<dbReference type="EMBL" id="BAABCQ010000205">
    <property type="protein sequence ID" value="GAA4009966.1"/>
    <property type="molecule type" value="Genomic_DNA"/>
</dbReference>
<proteinExistence type="predicted"/>
<protein>
    <recommendedName>
        <fullName evidence="4">Acyl-CoA carboxylase subunit epsilon</fullName>
    </recommendedName>
</protein>
<gene>
    <name evidence="2" type="ORF">GCM10022384_64220</name>
</gene>
<feature type="region of interest" description="Disordered" evidence="1">
    <location>
        <begin position="39"/>
        <end position="69"/>
    </location>
</feature>
<evidence type="ECO:0000256" key="1">
    <source>
        <dbReference type="SAM" id="MobiDB-lite"/>
    </source>
</evidence>
<sequence>MESVRDESAWLRVERGCATEEELAAVTVTLVSLAAGRSASRAERAESRMTAPWGRRERARTYRAPRSWR</sequence>
<name>A0ABP7SCT0_9ACTN</name>
<comment type="caution">
    <text evidence="2">The sequence shown here is derived from an EMBL/GenBank/DDBJ whole genome shotgun (WGS) entry which is preliminary data.</text>
</comment>
<dbReference type="Proteomes" id="UP001500034">
    <property type="component" value="Unassembled WGS sequence"/>
</dbReference>
<evidence type="ECO:0008006" key="4">
    <source>
        <dbReference type="Google" id="ProtNLM"/>
    </source>
</evidence>
<accession>A0ABP7SCT0</accession>
<evidence type="ECO:0000313" key="2">
    <source>
        <dbReference type="EMBL" id="GAA4009966.1"/>
    </source>
</evidence>
<keyword evidence="3" id="KW-1185">Reference proteome</keyword>
<dbReference type="InterPro" id="IPR032716">
    <property type="entry name" value="ACC_epsilon"/>
</dbReference>
<reference evidence="3" key="1">
    <citation type="journal article" date="2019" name="Int. J. Syst. Evol. Microbiol.">
        <title>The Global Catalogue of Microorganisms (GCM) 10K type strain sequencing project: providing services to taxonomists for standard genome sequencing and annotation.</title>
        <authorList>
            <consortium name="The Broad Institute Genomics Platform"/>
            <consortium name="The Broad Institute Genome Sequencing Center for Infectious Disease"/>
            <person name="Wu L."/>
            <person name="Ma J."/>
        </authorList>
    </citation>
    <scope>NUCLEOTIDE SEQUENCE [LARGE SCALE GENOMIC DNA]</scope>
    <source>
        <strain evidence="3">JCM 17027</strain>
    </source>
</reference>
<dbReference type="Pfam" id="PF13822">
    <property type="entry name" value="ACC_epsilon"/>
    <property type="match status" value="1"/>
</dbReference>
<evidence type="ECO:0000313" key="3">
    <source>
        <dbReference type="Proteomes" id="UP001500034"/>
    </source>
</evidence>